<feature type="signal peptide" evidence="9">
    <location>
        <begin position="1"/>
        <end position="17"/>
    </location>
</feature>
<evidence type="ECO:0000313" key="10">
    <source>
        <dbReference type="EnsemblMetazoa" id="XP_028140846.1"/>
    </source>
</evidence>
<evidence type="ECO:0000256" key="1">
    <source>
        <dbReference type="ARBA" id="ARBA00004613"/>
    </source>
</evidence>
<dbReference type="PANTHER" id="PTHR11475">
    <property type="entry name" value="OXIDASE/PEROXIDASE"/>
    <property type="match status" value="1"/>
</dbReference>
<dbReference type="RefSeq" id="XP_028140846.1">
    <property type="nucleotide sequence ID" value="XM_028285045.1"/>
</dbReference>
<dbReference type="GO" id="GO:0005576">
    <property type="term" value="C:extracellular region"/>
    <property type="evidence" value="ECO:0007669"/>
    <property type="project" value="UniProtKB-SubCell"/>
</dbReference>
<keyword evidence="5 9" id="KW-0732">Signal</keyword>
<dbReference type="InterPro" id="IPR037120">
    <property type="entry name" value="Haem_peroxidase_sf_animal"/>
</dbReference>
<dbReference type="PROSITE" id="PS50292">
    <property type="entry name" value="PEROXIDASE_3"/>
    <property type="match status" value="1"/>
</dbReference>
<dbReference type="PRINTS" id="PR00457">
    <property type="entry name" value="ANPEROXIDASE"/>
</dbReference>
<dbReference type="GO" id="GO:0020037">
    <property type="term" value="F:heme binding"/>
    <property type="evidence" value="ECO:0007669"/>
    <property type="project" value="InterPro"/>
</dbReference>
<dbReference type="Gene3D" id="1.10.640.10">
    <property type="entry name" value="Haem peroxidase domain superfamily, animal type"/>
    <property type="match status" value="1"/>
</dbReference>
<feature type="binding site" description="axial binding residue" evidence="8">
    <location>
        <position position="360"/>
    </location>
    <ligand>
        <name>heme b</name>
        <dbReference type="ChEBI" id="CHEBI:60344"/>
    </ligand>
    <ligandPart>
        <name>Fe</name>
        <dbReference type="ChEBI" id="CHEBI:18248"/>
    </ligandPart>
</feature>
<gene>
    <name evidence="12" type="primary">LOC114334909</name>
</gene>
<dbReference type="AlphaFoldDB" id="A0A6P7FWN2"/>
<dbReference type="InParanoid" id="A0A6P7FWN2"/>
<keyword evidence="11" id="KW-1185">Reference proteome</keyword>
<dbReference type="KEGG" id="dvv:114334909"/>
<evidence type="ECO:0000256" key="8">
    <source>
        <dbReference type="PIRSR" id="PIRSR619791-2"/>
    </source>
</evidence>
<sequence>MYYLHGILLIILNCVQGDRECGLDYVHCECLDFTYRSIDGSCNNLDHPNWGTQYSVYDRLIPARYGNNNSIALCGNGEPLPNARCVSTVIFSDETYPDPELTAYAAQYGQIIAHDMGQNFLIGNGDPLSCCNTWLGHWDEPPDGCISITVPDDDYHYSDLNCTCMSVLRTTTNRQLGCSMYLHDTAQLSAVTAYLDLSLIYGNTEDVCLKLRTLEGGLLKLEMRKQREWFPDSTERDVFCPLLNENEVCYHTGDPRVDQNPPLTITHLLWAREHNRVARALHHLNPHWDDEAIFQAARTIVIAEYQHIAYYELLPYYMGEYNLLERGILYYTDEFVDDYNASVRPHVYNEHSQAAFRHFHSLVPGMLSLVDASGCPYRSIVMRDHINRPGVLEKGDYLDSIIRGMVTQPSLSPDAYCDPEMTNYFFPMYLKPGLDVRAVDIQRSREHGLGSYNDMREYCGLGRIHSLYDLLDFMEIEDAEKLISLYNHPDDIELIVGGSLERRVHGTLAGPTFLCIMFEQFYRTRVADRFFFENHYTGFSRAQLREIRKSSIARLICDNANHIIEIQRHAFEQVSHSNPKVACNKIPGIDLTLWEERYTNYY</sequence>
<reference evidence="12" key="1">
    <citation type="submission" date="2025-04" db="UniProtKB">
        <authorList>
            <consortium name="RefSeq"/>
        </authorList>
    </citation>
    <scope>IDENTIFICATION</scope>
    <source>
        <tissue evidence="12">Whole insect</tissue>
    </source>
</reference>
<organism evidence="12">
    <name type="scientific">Diabrotica virgifera virgifera</name>
    <name type="common">western corn rootworm</name>
    <dbReference type="NCBI Taxonomy" id="50390"/>
    <lineage>
        <taxon>Eukaryota</taxon>
        <taxon>Metazoa</taxon>
        <taxon>Ecdysozoa</taxon>
        <taxon>Arthropoda</taxon>
        <taxon>Hexapoda</taxon>
        <taxon>Insecta</taxon>
        <taxon>Pterygota</taxon>
        <taxon>Neoptera</taxon>
        <taxon>Endopterygota</taxon>
        <taxon>Coleoptera</taxon>
        <taxon>Polyphaga</taxon>
        <taxon>Cucujiformia</taxon>
        <taxon>Chrysomeloidea</taxon>
        <taxon>Chrysomelidae</taxon>
        <taxon>Galerucinae</taxon>
        <taxon>Diabroticina</taxon>
        <taxon>Diabroticites</taxon>
        <taxon>Diabrotica</taxon>
    </lineage>
</organism>
<name>A0A6P7FWN2_DIAVI</name>
<protein>
    <submittedName>
        <fullName evidence="12">Peroxidase-like</fullName>
    </submittedName>
</protein>
<dbReference type="SUPFAM" id="SSF48113">
    <property type="entry name" value="Heme-dependent peroxidases"/>
    <property type="match status" value="1"/>
</dbReference>
<keyword evidence="2" id="KW-0964">Secreted</keyword>
<dbReference type="Pfam" id="PF03098">
    <property type="entry name" value="An_peroxidase"/>
    <property type="match status" value="1"/>
</dbReference>
<dbReference type="FunFam" id="1.10.640.10:FF:000003">
    <property type="entry name" value="chorion peroxidase"/>
    <property type="match status" value="1"/>
</dbReference>
<dbReference type="PANTHER" id="PTHR11475:SF86">
    <property type="entry name" value="PEROXIDASE"/>
    <property type="match status" value="1"/>
</dbReference>
<dbReference type="GO" id="GO:0004601">
    <property type="term" value="F:peroxidase activity"/>
    <property type="evidence" value="ECO:0007669"/>
    <property type="project" value="UniProtKB-KW"/>
</dbReference>
<keyword evidence="8" id="KW-0479">Metal-binding</keyword>
<evidence type="ECO:0000256" key="9">
    <source>
        <dbReference type="SAM" id="SignalP"/>
    </source>
</evidence>
<comment type="subcellular location">
    <subcellularLocation>
        <location evidence="1">Secreted</location>
    </subcellularLocation>
</comment>
<proteinExistence type="predicted"/>
<dbReference type="EnsemblMetazoa" id="XM_028285045.2">
    <property type="protein sequence ID" value="XP_028140846.1"/>
    <property type="gene ID" value="LOC114334909"/>
</dbReference>
<evidence type="ECO:0000256" key="3">
    <source>
        <dbReference type="ARBA" id="ARBA00022559"/>
    </source>
</evidence>
<dbReference type="OrthoDB" id="2204368at2759"/>
<dbReference type="InterPro" id="IPR010255">
    <property type="entry name" value="Haem_peroxidase_sf"/>
</dbReference>
<evidence type="ECO:0000256" key="6">
    <source>
        <dbReference type="ARBA" id="ARBA00023002"/>
    </source>
</evidence>
<evidence type="ECO:0000313" key="12">
    <source>
        <dbReference type="RefSeq" id="XP_028140846.1"/>
    </source>
</evidence>
<keyword evidence="3" id="KW-0575">Peroxidase</keyword>
<feature type="chain" id="PRO_5027664495" evidence="9">
    <location>
        <begin position="18"/>
        <end position="602"/>
    </location>
</feature>
<evidence type="ECO:0000256" key="2">
    <source>
        <dbReference type="ARBA" id="ARBA00022525"/>
    </source>
</evidence>
<reference evidence="10" key="2">
    <citation type="submission" date="2025-05" db="UniProtKB">
        <authorList>
            <consortium name="EnsemblMetazoa"/>
        </authorList>
    </citation>
    <scope>IDENTIFICATION</scope>
</reference>
<dbReference type="Proteomes" id="UP001652700">
    <property type="component" value="Unplaced"/>
</dbReference>
<evidence type="ECO:0000313" key="11">
    <source>
        <dbReference type="Proteomes" id="UP001652700"/>
    </source>
</evidence>
<dbReference type="GO" id="GO:0046872">
    <property type="term" value="F:metal ion binding"/>
    <property type="evidence" value="ECO:0007669"/>
    <property type="project" value="UniProtKB-KW"/>
</dbReference>
<dbReference type="InterPro" id="IPR019791">
    <property type="entry name" value="Haem_peroxidase_animal"/>
</dbReference>
<evidence type="ECO:0000256" key="4">
    <source>
        <dbReference type="ARBA" id="ARBA00022617"/>
    </source>
</evidence>
<keyword evidence="6" id="KW-0560">Oxidoreductase</keyword>
<evidence type="ECO:0000256" key="7">
    <source>
        <dbReference type="ARBA" id="ARBA00023004"/>
    </source>
</evidence>
<keyword evidence="7 8" id="KW-0408">Iron</keyword>
<keyword evidence="4 8" id="KW-0349">Heme</keyword>
<dbReference type="GeneID" id="114334909"/>
<evidence type="ECO:0000256" key="5">
    <source>
        <dbReference type="ARBA" id="ARBA00022729"/>
    </source>
</evidence>
<dbReference type="GO" id="GO:0022412">
    <property type="term" value="P:cellular process involved in reproduction in multicellular organism"/>
    <property type="evidence" value="ECO:0007669"/>
    <property type="project" value="UniProtKB-ARBA"/>
</dbReference>
<dbReference type="CDD" id="cd09823">
    <property type="entry name" value="peroxinectin_like"/>
    <property type="match status" value="1"/>
</dbReference>
<dbReference type="GO" id="GO:0006979">
    <property type="term" value="P:response to oxidative stress"/>
    <property type="evidence" value="ECO:0007669"/>
    <property type="project" value="InterPro"/>
</dbReference>
<accession>A0A6P7FWN2</accession>